<keyword evidence="3" id="KW-1185">Reference proteome</keyword>
<dbReference type="AlphaFoldDB" id="Q2GUC1"/>
<organism evidence="2 3">
    <name type="scientific">Chaetomium globosum (strain ATCC 6205 / CBS 148.51 / DSM 1962 / NBRC 6347 / NRRL 1970)</name>
    <name type="common">Soil fungus</name>
    <dbReference type="NCBI Taxonomy" id="306901"/>
    <lineage>
        <taxon>Eukaryota</taxon>
        <taxon>Fungi</taxon>
        <taxon>Dikarya</taxon>
        <taxon>Ascomycota</taxon>
        <taxon>Pezizomycotina</taxon>
        <taxon>Sordariomycetes</taxon>
        <taxon>Sordariomycetidae</taxon>
        <taxon>Sordariales</taxon>
        <taxon>Chaetomiaceae</taxon>
        <taxon>Chaetomium</taxon>
    </lineage>
</organism>
<evidence type="ECO:0000313" key="3">
    <source>
        <dbReference type="Proteomes" id="UP000001056"/>
    </source>
</evidence>
<evidence type="ECO:0000313" key="2">
    <source>
        <dbReference type="EMBL" id="EAQ84419.1"/>
    </source>
</evidence>
<evidence type="ECO:0000256" key="1">
    <source>
        <dbReference type="SAM" id="MobiDB-lite"/>
    </source>
</evidence>
<proteinExistence type="predicted"/>
<name>Q2GUC1_CHAGB</name>
<feature type="compositionally biased region" description="Basic and acidic residues" evidence="1">
    <location>
        <begin position="27"/>
        <end position="41"/>
    </location>
</feature>
<dbReference type="EMBL" id="CH408034">
    <property type="protein sequence ID" value="EAQ84419.1"/>
    <property type="molecule type" value="Genomic_DNA"/>
</dbReference>
<dbReference type="InParanoid" id="Q2GUC1"/>
<dbReference type="GeneID" id="4395727"/>
<feature type="region of interest" description="Disordered" evidence="1">
    <location>
        <begin position="1"/>
        <end position="41"/>
    </location>
</feature>
<dbReference type="HOGENOM" id="CLU_2072865_0_0_1"/>
<dbReference type="VEuPathDB" id="FungiDB:CHGG_08433"/>
<dbReference type="Proteomes" id="UP000001056">
    <property type="component" value="Unassembled WGS sequence"/>
</dbReference>
<reference evidence="3" key="1">
    <citation type="journal article" date="2015" name="Genome Announc.">
        <title>Draft genome sequence of the cellulolytic fungus Chaetomium globosum.</title>
        <authorList>
            <person name="Cuomo C.A."/>
            <person name="Untereiner W.A."/>
            <person name="Ma L.-J."/>
            <person name="Grabherr M."/>
            <person name="Birren B.W."/>
        </authorList>
    </citation>
    <scope>NUCLEOTIDE SEQUENCE [LARGE SCALE GENOMIC DNA]</scope>
    <source>
        <strain evidence="3">ATCC 6205 / CBS 148.51 / DSM 1962 / NBRC 6347 / NRRL 1970</strain>
    </source>
</reference>
<dbReference type="RefSeq" id="XP_001226360.1">
    <property type="nucleotide sequence ID" value="XM_001226359.1"/>
</dbReference>
<protein>
    <submittedName>
        <fullName evidence="2">Uncharacterized protein</fullName>
    </submittedName>
</protein>
<sequence>MVKNAVQKPSCIAPPLRPSPTTANRTIAKDRNKIQKRQEDSAEKLQEEIAVNIIYLSKNSPKAILTSTSCSNRSMKLSVKRRCIAAQIIGNLALVVSREGGGDCARGLGRSGAVINRR</sequence>
<gene>
    <name evidence="2" type="ORF">CHGG_08433</name>
</gene>
<accession>Q2GUC1</accession>